<accession>A0A368Y855</accession>
<keyword evidence="2" id="KW-1185">Reference proteome</keyword>
<evidence type="ECO:0000313" key="2">
    <source>
        <dbReference type="Proteomes" id="UP000252884"/>
    </source>
</evidence>
<proteinExistence type="predicted"/>
<sequence>MTIRNRDTLRRFFDKGSLPTPDHFGDLVDSMLNMSDEGFRKSAENGIEISTPAGYDALASFYREQSAHTPLWSMGYGGDRDQLLFHHGGVGASRASAPVLALDAQDRVGIGTAAPRETLDVAGTVASEGRTGSCSWPGVAPPVADGEWHDLTGPLAGCQGFEVMAGVGSPGAGRYAMLHAVALNTYNPTTSWLDLFSRKKHIRSSDTWYGKRCDRLELRWEGSSGRNASYRLQVRTKCDYGSGVRIQAALTRLWFDATMEGCAS</sequence>
<organism evidence="1 2">
    <name type="scientific">Pseudorhodoferax soli</name>
    <dbReference type="NCBI Taxonomy" id="545864"/>
    <lineage>
        <taxon>Bacteria</taxon>
        <taxon>Pseudomonadati</taxon>
        <taxon>Pseudomonadota</taxon>
        <taxon>Betaproteobacteria</taxon>
        <taxon>Burkholderiales</taxon>
        <taxon>Comamonadaceae</taxon>
    </lineage>
</organism>
<dbReference type="Proteomes" id="UP000252884">
    <property type="component" value="Unassembled WGS sequence"/>
</dbReference>
<dbReference type="OrthoDB" id="9793307at2"/>
<protein>
    <submittedName>
        <fullName evidence="1">Uncharacterized protein</fullName>
    </submittedName>
</protein>
<reference evidence="1 2" key="1">
    <citation type="submission" date="2018-07" db="EMBL/GenBank/DDBJ databases">
        <title>Genomic Encyclopedia of Type Strains, Phase IV (KMG-IV): sequencing the most valuable type-strain genomes for metagenomic binning, comparative biology and taxonomic classification.</title>
        <authorList>
            <person name="Goeker M."/>
        </authorList>
    </citation>
    <scope>NUCLEOTIDE SEQUENCE [LARGE SCALE GENOMIC DNA]</scope>
    <source>
        <strain evidence="1 2">DSM 21634</strain>
    </source>
</reference>
<dbReference type="EMBL" id="QPJK01000001">
    <property type="protein sequence ID" value="RCW76450.1"/>
    <property type="molecule type" value="Genomic_DNA"/>
</dbReference>
<evidence type="ECO:0000313" key="1">
    <source>
        <dbReference type="EMBL" id="RCW76450.1"/>
    </source>
</evidence>
<dbReference type="AlphaFoldDB" id="A0A368Y855"/>
<comment type="caution">
    <text evidence="1">The sequence shown here is derived from an EMBL/GenBank/DDBJ whole genome shotgun (WGS) entry which is preliminary data.</text>
</comment>
<dbReference type="RefSeq" id="WP_114466512.1">
    <property type="nucleotide sequence ID" value="NZ_QPJK01000001.1"/>
</dbReference>
<gene>
    <name evidence="1" type="ORF">DES41_1011056</name>
</gene>
<name>A0A368Y855_9BURK</name>